<sequence length="834" mass="92871">MSRRSQIWRLWGNSHFHIYLFLFLVFTGNSALGRSNLTSDHPITITQKGQELSPQRFGGVSLVSISSSEDDLLNETRATGQPVDSSSSYDAVGVDSPQLPKRNANFDVNRRHIAALLDGIRDEEHLKEQRCLKSIVHPSAAIFLNPSELSVVKSSVNLHFGAIWMWNKVAQTLLQNPDVPDISKRFWSGVPPPVEVGDVVKVMEAGSTIVQSGEYTIVGIQGDECIVEKEGERVKVSRDRVLLTVKEKYRNIADKVLRNELKSLGEEDPDLLADMEETFELAGVGDAFRKASDTGDPRYLQTAMKTSEVFHSYEILQLIRAYTALEGCTPLTDRNLYGTGSELVARVVENAKFEAVDMEGEDTLQSVLENQCRSAVAFVFPGTLNPFSLVIPHCVDVWQKMRSDWSQLGQVAPGYLSECDARCMEGVMKRNYWFDSKHIKRKPIARESLLAGDGIYTALGEWLLSCHASGDTEALCKVFGPFASLAIRIALFLRVEVEEHGNKGWTEAVSVFSGRAFDQKLYKKAVQQMTANASKFIEKFMGGFGHKAAGKFEKVRKRIRNIFGRKSRGKSSENTVHQKVGHDFAKLLLTMWTNGSQHQRKFAPSKVEQAFYRARKYQTLMILNRGVDPIRTITKDIKVGCKNTSTVQHKYWSLLDKGKTKIPKIADELGLGMVYGFATGKTYSTLSQSGRALAAACKGKSQLDLLAQGTSCREIMELHQCMKLRGLGVEFLRIALKSVKTPTADVTGILFSFIKQIRAIRKEGAKGLYKAYLQWEEQNHMLAEAGKLSESDTNAEDPVSPALQSCHANPNDVLDLQQAQAAILPENVIFSTLL</sequence>
<protein>
    <submittedName>
        <fullName evidence="1">Uncharacterized protein</fullName>
    </submittedName>
</protein>
<dbReference type="Proteomes" id="UP000030750">
    <property type="component" value="Unassembled WGS sequence"/>
</dbReference>
<keyword evidence="2" id="KW-1185">Reference proteome</keyword>
<accession>U6LVK1</accession>
<organism evidence="1 2">
    <name type="scientific">Eimeria brunetti</name>
    <dbReference type="NCBI Taxonomy" id="51314"/>
    <lineage>
        <taxon>Eukaryota</taxon>
        <taxon>Sar</taxon>
        <taxon>Alveolata</taxon>
        <taxon>Apicomplexa</taxon>
        <taxon>Conoidasida</taxon>
        <taxon>Coccidia</taxon>
        <taxon>Eucoccidiorida</taxon>
        <taxon>Eimeriorina</taxon>
        <taxon>Eimeriidae</taxon>
        <taxon>Eimeria</taxon>
    </lineage>
</organism>
<dbReference type="AlphaFoldDB" id="U6LVK1"/>
<gene>
    <name evidence="1" type="ORF">EBH_0001960</name>
</gene>
<reference evidence="1" key="2">
    <citation type="submission" date="2013-10" db="EMBL/GenBank/DDBJ databases">
        <authorList>
            <person name="Aslett M."/>
        </authorList>
    </citation>
    <scope>NUCLEOTIDE SEQUENCE [LARGE SCALE GENOMIC DNA]</scope>
    <source>
        <strain evidence="1">Houghton</strain>
    </source>
</reference>
<name>U6LVK1_9EIME</name>
<reference evidence="1" key="1">
    <citation type="submission" date="2013-10" db="EMBL/GenBank/DDBJ databases">
        <title>Genomic analysis of the causative agents of coccidiosis in chickens.</title>
        <authorList>
            <person name="Reid A.J."/>
            <person name="Blake D."/>
            <person name="Billington K."/>
            <person name="Browne H."/>
            <person name="Dunn M."/>
            <person name="Hung S."/>
            <person name="Kawahara F."/>
            <person name="Miranda-Saavedra D."/>
            <person name="Mourier T."/>
            <person name="Nagra H."/>
            <person name="Otto T.D."/>
            <person name="Rawlings N."/>
            <person name="Sanchez A."/>
            <person name="Sanders M."/>
            <person name="Subramaniam C."/>
            <person name="Tay Y."/>
            <person name="Dear P."/>
            <person name="Doerig C."/>
            <person name="Gruber A."/>
            <person name="Parkinson J."/>
            <person name="Shirley M."/>
            <person name="Wan K.L."/>
            <person name="Berriman M."/>
            <person name="Tomley F."/>
            <person name="Pain A."/>
        </authorList>
    </citation>
    <scope>NUCLEOTIDE SEQUENCE [LARGE SCALE GENOMIC DNA]</scope>
    <source>
        <strain evidence="1">Houghton</strain>
    </source>
</reference>
<proteinExistence type="predicted"/>
<evidence type="ECO:0000313" key="1">
    <source>
        <dbReference type="EMBL" id="CDJ51825.1"/>
    </source>
</evidence>
<dbReference type="EMBL" id="HG713024">
    <property type="protein sequence ID" value="CDJ51825.1"/>
    <property type="molecule type" value="Genomic_DNA"/>
</dbReference>
<dbReference type="OrthoDB" id="345488at2759"/>
<dbReference type="VEuPathDB" id="ToxoDB:EBH_0001960"/>
<evidence type="ECO:0000313" key="2">
    <source>
        <dbReference type="Proteomes" id="UP000030750"/>
    </source>
</evidence>